<dbReference type="InterPro" id="IPR051329">
    <property type="entry name" value="NIR_SIR_4Fe-4S"/>
</dbReference>
<feature type="domain" description="Nitrite/sulphite reductase 4Fe-4S" evidence="12">
    <location>
        <begin position="143"/>
        <end position="297"/>
    </location>
</feature>
<keyword evidence="9" id="KW-0411">Iron-sulfur</keyword>
<evidence type="ECO:0000256" key="9">
    <source>
        <dbReference type="ARBA" id="ARBA00023014"/>
    </source>
</evidence>
<sequence>MEATTSNKGSGRGSLASPERTYENVPGHVIPILEEELQDFETQATRFLRGELDPDRFLARRLKQGVYGQRQADVHMVRVKLPFGGVTPDQLDALGDVAARWAPLGKGHITTRQNVQFHHVPLVHATELLQFIGRVGLSTREACGNTVRNVTGDPWAGVCPDEPFDITPYAAAFVRYFVRNPVCQDMPRKFKVSFSASDDDRAVSLIHDLGFIPRVRDGVRGVEVRTGGGTSIMARLGGTLYDFVALDNGDYLKVSEAIMRIFDRQEWLRKNRARARLKFLVDKVGIEEFRAMVEEELRGEWVAERNFDPHPLLLLHDEEANAPAPRSSYAAPNGDSPEFERFLEANVRPQRQAGFCTVEVKVPRGDLAPAQFRGLAQIMREYTGGYARTSIQQNLVLRWVREEAVYEVWQRLCELGLGDAGAHEVTDVVSCPGTDSCKLGITASMGLNRAVQERVEQLGITDPLTRRVHIKISGCPNGCGQHHLGTIGFYGASLKIGDKQLPAYVAHVGGRYEHGETAFGQRLKVRLPAKRVPDAVERWLRLYEREREAGETFARFVDRVGTKPFEDAVRDLALPVDFNLENLAMFIDWNRREPFKVVRGEGECAAG</sequence>
<dbReference type="EMBL" id="FNWJ01000001">
    <property type="protein sequence ID" value="SEH11601.1"/>
    <property type="molecule type" value="Genomic_DNA"/>
</dbReference>
<dbReference type="RefSeq" id="WP_093116438.1">
    <property type="nucleotide sequence ID" value="NZ_FNWJ01000001.1"/>
</dbReference>
<dbReference type="Pfam" id="PF03460">
    <property type="entry name" value="NIR_SIR_ferr"/>
    <property type="match status" value="2"/>
</dbReference>
<evidence type="ECO:0000256" key="2">
    <source>
        <dbReference type="ARBA" id="ARBA00012353"/>
    </source>
</evidence>
<dbReference type="Proteomes" id="UP000222056">
    <property type="component" value="Unassembled WGS sequence"/>
</dbReference>
<protein>
    <recommendedName>
        <fullName evidence="2">assimilatory sulfite reductase (ferredoxin)</fullName>
        <ecNumber evidence="2">1.8.7.1</ecNumber>
    </recommendedName>
</protein>
<evidence type="ECO:0000256" key="10">
    <source>
        <dbReference type="ARBA" id="ARBA00049518"/>
    </source>
</evidence>
<accession>A0A1H6FL62</accession>
<dbReference type="STRING" id="29539.SAMN02745716_0820"/>
<dbReference type="EC" id="1.8.7.1" evidence="2"/>
<proteinExistence type="predicted"/>
<name>A0A1H6FL62_THEAL</name>
<dbReference type="Gene3D" id="3.30.413.10">
    <property type="entry name" value="Sulfite Reductase Hemoprotein, domain 1"/>
    <property type="match status" value="2"/>
</dbReference>
<dbReference type="GO" id="GO:0020037">
    <property type="term" value="F:heme binding"/>
    <property type="evidence" value="ECO:0007669"/>
    <property type="project" value="InterPro"/>
</dbReference>
<dbReference type="InterPro" id="IPR005117">
    <property type="entry name" value="NiRdtase/SiRdtase_haem-b_fer"/>
</dbReference>
<evidence type="ECO:0000256" key="1">
    <source>
        <dbReference type="ARBA" id="ARBA00003247"/>
    </source>
</evidence>
<dbReference type="SUPFAM" id="SSF56014">
    <property type="entry name" value="Nitrite and sulphite reductase 4Fe-4S domain-like"/>
    <property type="match status" value="2"/>
</dbReference>
<dbReference type="PANTHER" id="PTHR32439:SF9">
    <property type="entry name" value="BLR3264 PROTEIN"/>
    <property type="match status" value="1"/>
</dbReference>
<dbReference type="AlphaFoldDB" id="A0A1H6FL62"/>
<feature type="domain" description="Nitrite/Sulfite reductase ferredoxin-like" evidence="13">
    <location>
        <begin position="67"/>
        <end position="130"/>
    </location>
</feature>
<dbReference type="SUPFAM" id="SSF55124">
    <property type="entry name" value="Nitrite/Sulfite reductase N-terminal domain-like"/>
    <property type="match status" value="2"/>
</dbReference>
<keyword evidence="8" id="KW-0408">Iron</keyword>
<keyword evidence="3" id="KW-0004">4Fe-4S</keyword>
<evidence type="ECO:0000313" key="14">
    <source>
        <dbReference type="EMBL" id="SEH11601.1"/>
    </source>
</evidence>
<evidence type="ECO:0000256" key="7">
    <source>
        <dbReference type="ARBA" id="ARBA00023002"/>
    </source>
</evidence>
<keyword evidence="15" id="KW-1185">Reference proteome</keyword>
<gene>
    <name evidence="14" type="ORF">SAMN02745716_0820</name>
</gene>
<keyword evidence="7" id="KW-0560">Oxidoreductase</keyword>
<dbReference type="InterPro" id="IPR045854">
    <property type="entry name" value="NO2/SO3_Rdtase_4Fe4S_sf"/>
</dbReference>
<evidence type="ECO:0000256" key="3">
    <source>
        <dbReference type="ARBA" id="ARBA00022485"/>
    </source>
</evidence>
<dbReference type="PRINTS" id="PR00397">
    <property type="entry name" value="SIROHAEM"/>
</dbReference>
<keyword evidence="5" id="KW-0479">Metal-binding</keyword>
<feature type="domain" description="Nitrite/sulphite reductase 4Fe-4S" evidence="12">
    <location>
        <begin position="424"/>
        <end position="570"/>
    </location>
</feature>
<feature type="domain" description="Nitrite/Sulfite reductase ferredoxin-like" evidence="13">
    <location>
        <begin position="348"/>
        <end position="414"/>
    </location>
</feature>
<dbReference type="Gene3D" id="3.90.480.10">
    <property type="entry name" value="Sulfite Reductase Hemoprotein,Domain 2"/>
    <property type="match status" value="1"/>
</dbReference>
<dbReference type="Pfam" id="PF01077">
    <property type="entry name" value="NIR_SIR"/>
    <property type="match status" value="2"/>
</dbReference>
<evidence type="ECO:0000256" key="4">
    <source>
        <dbReference type="ARBA" id="ARBA00022617"/>
    </source>
</evidence>
<comment type="catalytic activity">
    <reaction evidence="10">
        <text>hydrogen sulfide + 6 oxidized [2Fe-2S]-[ferredoxin] + 3 H2O = sulfite + 6 reduced [2Fe-2S]-[ferredoxin] + 7 H(+)</text>
        <dbReference type="Rhea" id="RHEA:23132"/>
        <dbReference type="Rhea" id="RHEA-COMP:10000"/>
        <dbReference type="Rhea" id="RHEA-COMP:10001"/>
        <dbReference type="ChEBI" id="CHEBI:15377"/>
        <dbReference type="ChEBI" id="CHEBI:15378"/>
        <dbReference type="ChEBI" id="CHEBI:17359"/>
        <dbReference type="ChEBI" id="CHEBI:29919"/>
        <dbReference type="ChEBI" id="CHEBI:33737"/>
        <dbReference type="ChEBI" id="CHEBI:33738"/>
        <dbReference type="EC" id="1.8.7.1"/>
    </reaction>
</comment>
<evidence type="ECO:0000256" key="8">
    <source>
        <dbReference type="ARBA" id="ARBA00023004"/>
    </source>
</evidence>
<dbReference type="PANTHER" id="PTHR32439">
    <property type="entry name" value="FERREDOXIN--NITRITE REDUCTASE, CHLOROPLASTIC"/>
    <property type="match status" value="1"/>
</dbReference>
<dbReference type="GO" id="GO:0050311">
    <property type="term" value="F:sulfite reductase (ferredoxin) activity"/>
    <property type="evidence" value="ECO:0007669"/>
    <property type="project" value="UniProtKB-EC"/>
</dbReference>
<keyword evidence="6" id="KW-0883">Thioether bond</keyword>
<dbReference type="GO" id="GO:0051539">
    <property type="term" value="F:4 iron, 4 sulfur cluster binding"/>
    <property type="evidence" value="ECO:0007669"/>
    <property type="project" value="UniProtKB-KW"/>
</dbReference>
<dbReference type="GO" id="GO:0046872">
    <property type="term" value="F:metal ion binding"/>
    <property type="evidence" value="ECO:0007669"/>
    <property type="project" value="UniProtKB-KW"/>
</dbReference>
<dbReference type="InterPro" id="IPR006067">
    <property type="entry name" value="NO2/SO3_Rdtase_4Fe4S_dom"/>
</dbReference>
<keyword evidence="4" id="KW-0349">Heme</keyword>
<feature type="region of interest" description="Disordered" evidence="11">
    <location>
        <begin position="1"/>
        <end position="21"/>
    </location>
</feature>
<dbReference type="InterPro" id="IPR006066">
    <property type="entry name" value="NO2/SO3_Rdtase_FeS/sirohaem_BS"/>
</dbReference>
<evidence type="ECO:0000259" key="13">
    <source>
        <dbReference type="Pfam" id="PF03460"/>
    </source>
</evidence>
<evidence type="ECO:0000256" key="11">
    <source>
        <dbReference type="SAM" id="MobiDB-lite"/>
    </source>
</evidence>
<organism evidence="14 15">
    <name type="scientific">Thermoleophilum album</name>
    <dbReference type="NCBI Taxonomy" id="29539"/>
    <lineage>
        <taxon>Bacteria</taxon>
        <taxon>Bacillati</taxon>
        <taxon>Actinomycetota</taxon>
        <taxon>Thermoleophilia</taxon>
        <taxon>Thermoleophilales</taxon>
        <taxon>Thermoleophilaceae</taxon>
        <taxon>Thermoleophilum</taxon>
    </lineage>
</organism>
<dbReference type="InterPro" id="IPR036136">
    <property type="entry name" value="Nit/Sulf_reduc_fer-like_dom_sf"/>
</dbReference>
<reference evidence="15" key="1">
    <citation type="submission" date="2016-10" db="EMBL/GenBank/DDBJ databases">
        <authorList>
            <person name="Varghese N."/>
            <person name="Submissions S."/>
        </authorList>
    </citation>
    <scope>NUCLEOTIDE SEQUENCE [LARGE SCALE GENOMIC DNA]</scope>
    <source>
        <strain evidence="15">ATCC 35263</strain>
    </source>
</reference>
<evidence type="ECO:0000259" key="12">
    <source>
        <dbReference type="Pfam" id="PF01077"/>
    </source>
</evidence>
<dbReference type="OrthoDB" id="3189055at2"/>
<evidence type="ECO:0000313" key="15">
    <source>
        <dbReference type="Proteomes" id="UP000222056"/>
    </source>
</evidence>
<evidence type="ECO:0000256" key="6">
    <source>
        <dbReference type="ARBA" id="ARBA00022784"/>
    </source>
</evidence>
<evidence type="ECO:0000256" key="5">
    <source>
        <dbReference type="ARBA" id="ARBA00022723"/>
    </source>
</evidence>
<comment type="function">
    <text evidence="1">Catalyzes the reduction of sulfite to sulfide, a step in the biosynthesis of sulfur-containing amino acids and cofactors.</text>
</comment>